<gene>
    <name evidence="2" type="ORF">GGQ54_000461</name>
</gene>
<dbReference type="SUPFAM" id="SSF81923">
    <property type="entry name" value="Double Clp-N motif"/>
    <property type="match status" value="1"/>
</dbReference>
<reference evidence="2 3" key="1">
    <citation type="submission" date="2020-07" db="EMBL/GenBank/DDBJ databases">
        <title>Sequencing the genomes of 1000 actinobacteria strains.</title>
        <authorList>
            <person name="Klenk H.-P."/>
        </authorList>
    </citation>
    <scope>NUCLEOTIDE SEQUENCE [LARGE SCALE GENOMIC DNA]</scope>
    <source>
        <strain evidence="2 3">DSM 103164</strain>
    </source>
</reference>
<keyword evidence="3" id="KW-1185">Reference proteome</keyword>
<name>A0A7Z0D6Z7_9ACTN</name>
<evidence type="ECO:0000313" key="3">
    <source>
        <dbReference type="Proteomes" id="UP000527616"/>
    </source>
</evidence>
<dbReference type="Gene3D" id="3.30.530.20">
    <property type="match status" value="1"/>
</dbReference>
<dbReference type="EMBL" id="JACBZS010000001">
    <property type="protein sequence ID" value="NYI69901.1"/>
    <property type="molecule type" value="Genomic_DNA"/>
</dbReference>
<dbReference type="InterPro" id="IPR023393">
    <property type="entry name" value="START-like_dom_sf"/>
</dbReference>
<dbReference type="SUPFAM" id="SSF55961">
    <property type="entry name" value="Bet v1-like"/>
    <property type="match status" value="1"/>
</dbReference>
<dbReference type="Pfam" id="PF02861">
    <property type="entry name" value="Clp_N"/>
    <property type="match status" value="1"/>
</dbReference>
<dbReference type="InterPro" id="IPR019587">
    <property type="entry name" value="Polyketide_cyclase/dehydratase"/>
</dbReference>
<feature type="domain" description="Clp R" evidence="1">
    <location>
        <begin position="7"/>
        <end position="60"/>
    </location>
</feature>
<dbReference type="InterPro" id="IPR004176">
    <property type="entry name" value="Clp_R_N"/>
</dbReference>
<dbReference type="InterPro" id="IPR036628">
    <property type="entry name" value="Clp_N_dom_sf"/>
</dbReference>
<comment type="caution">
    <text evidence="2">The sequence shown here is derived from an EMBL/GenBank/DDBJ whole genome shotgun (WGS) entry which is preliminary data.</text>
</comment>
<evidence type="ECO:0000259" key="1">
    <source>
        <dbReference type="Pfam" id="PF02861"/>
    </source>
</evidence>
<dbReference type="RefSeq" id="WP_179443918.1">
    <property type="nucleotide sequence ID" value="NZ_JACBZS010000001.1"/>
</dbReference>
<dbReference type="Gene3D" id="1.10.1780.10">
    <property type="entry name" value="Clp, N-terminal domain"/>
    <property type="match status" value="1"/>
</dbReference>
<organism evidence="2 3">
    <name type="scientific">Naumannella cuiyingiana</name>
    <dbReference type="NCBI Taxonomy" id="1347891"/>
    <lineage>
        <taxon>Bacteria</taxon>
        <taxon>Bacillati</taxon>
        <taxon>Actinomycetota</taxon>
        <taxon>Actinomycetes</taxon>
        <taxon>Propionibacteriales</taxon>
        <taxon>Propionibacteriaceae</taxon>
        <taxon>Naumannella</taxon>
    </lineage>
</organism>
<sequence length="308" mass="33432">MTSVSDTQLILTGAIMEAVRARQQTIDVDHLLLGLVSAGGPSAALLARHGVGLAQLRAASRELERDELIDIGIAPPAPPERELSPTQQLELVRRGDWNFAPSTRTLAKALRIGGRDDRDFLGAALDDPRVREYLEWAGADPAAIRAELAATHDTGDHPSRNGEIAVEKLITATLGDIWPLLAEPAARLDWDGSLDDTVAAEDGTLRQTVRGGGRTATITHRLVTAVPPESGRARVSWLETRPDGRSRLDLALTEVPGGTRIRIARRLSPPRNWLQRLARRWAPHFLGNQLGMLAQALNQATASRHPRG</sequence>
<protein>
    <recommendedName>
        <fullName evidence="1">Clp R domain-containing protein</fullName>
    </recommendedName>
</protein>
<proteinExistence type="predicted"/>
<dbReference type="Pfam" id="PF10604">
    <property type="entry name" value="Polyketide_cyc2"/>
    <property type="match status" value="1"/>
</dbReference>
<evidence type="ECO:0000313" key="2">
    <source>
        <dbReference type="EMBL" id="NYI69901.1"/>
    </source>
</evidence>
<dbReference type="Proteomes" id="UP000527616">
    <property type="component" value="Unassembled WGS sequence"/>
</dbReference>
<accession>A0A7Z0D6Z7</accession>
<dbReference type="AlphaFoldDB" id="A0A7Z0D6Z7"/>